<dbReference type="OrthoDB" id="3818356at2"/>
<feature type="transmembrane region" description="Helical" evidence="1">
    <location>
        <begin position="16"/>
        <end position="37"/>
    </location>
</feature>
<comment type="caution">
    <text evidence="2">The sequence shown here is derived from an EMBL/GenBank/DDBJ whole genome shotgun (WGS) entry which is preliminary data.</text>
</comment>
<keyword evidence="1" id="KW-1133">Transmembrane helix</keyword>
<reference evidence="2 3" key="1">
    <citation type="submission" date="2019-08" db="EMBL/GenBank/DDBJ databases">
        <authorList>
            <person name="Dong K."/>
        </authorList>
    </citation>
    <scope>NUCLEOTIDE SEQUENCE [LARGE SCALE GENOMIC DNA]</scope>
    <source>
        <strain evidence="2 3">M4-8</strain>
    </source>
</reference>
<gene>
    <name evidence="2" type="ORF">FVP60_06615</name>
</gene>
<evidence type="ECO:0000313" key="3">
    <source>
        <dbReference type="Proteomes" id="UP000321196"/>
    </source>
</evidence>
<dbReference type="EMBL" id="VRSW01000001">
    <property type="protein sequence ID" value="TXK06610.1"/>
    <property type="molecule type" value="Genomic_DNA"/>
</dbReference>
<dbReference type="Proteomes" id="UP000321196">
    <property type="component" value="Unassembled WGS sequence"/>
</dbReference>
<keyword evidence="1" id="KW-0472">Membrane</keyword>
<sequence length="352" mass="37289">MEPIARRSGRRLARDLALLALAGVLLAVGAFFGYNLLYKNVYGPGAFVENYLTLLSEGRAADALVVPGVSVDSVELEEAGIDPMASDALLRRDALAPLTNIKIVSERTDGDLVMVTASYTAGGVNGSTTFAVTSNGWQGLAPGWKFARTPLGVIDLTVFGSMTYSINGFDLDKRQVSVDGIDAAPSDAVPMLVFSPGLYSVAVDTAISTASGTAVLADVPLTSVPVVVQTLPTDEFVQVIQDRVNDFLTTQCASQQVLQPTNCPFGITVQNRIANLPVWTISQPPVITVAPDGSNWRIPEGSAVATVTVEMKSLYDGSIWERVEEVPFTMSGTILMTPDGQASISITSVDIR</sequence>
<organism evidence="2 3">
    <name type="scientific">Microbacterium mitrae</name>
    <dbReference type="NCBI Taxonomy" id="664640"/>
    <lineage>
        <taxon>Bacteria</taxon>
        <taxon>Bacillati</taxon>
        <taxon>Actinomycetota</taxon>
        <taxon>Actinomycetes</taxon>
        <taxon>Micrococcales</taxon>
        <taxon>Microbacteriaceae</taxon>
        <taxon>Microbacterium</taxon>
    </lineage>
</organism>
<proteinExistence type="predicted"/>
<dbReference type="AlphaFoldDB" id="A0A5C8HR34"/>
<dbReference type="RefSeq" id="WP_147825414.1">
    <property type="nucleotide sequence ID" value="NZ_BAAARG010000001.1"/>
</dbReference>
<keyword evidence="3" id="KW-1185">Reference proteome</keyword>
<evidence type="ECO:0000256" key="1">
    <source>
        <dbReference type="SAM" id="Phobius"/>
    </source>
</evidence>
<keyword evidence="1" id="KW-0812">Transmembrane</keyword>
<protein>
    <submittedName>
        <fullName evidence="2">Uncharacterized protein</fullName>
    </submittedName>
</protein>
<evidence type="ECO:0000313" key="2">
    <source>
        <dbReference type="EMBL" id="TXK06610.1"/>
    </source>
</evidence>
<accession>A0A5C8HR34</accession>
<name>A0A5C8HR34_9MICO</name>